<gene>
    <name evidence="2" type="ORF">EFY87_00260</name>
</gene>
<evidence type="ECO:0000259" key="1">
    <source>
        <dbReference type="PROSITE" id="PS50995"/>
    </source>
</evidence>
<dbReference type="PRINTS" id="PR00598">
    <property type="entry name" value="HTHMARR"/>
</dbReference>
<dbReference type="SUPFAM" id="SSF46785">
    <property type="entry name" value="Winged helix' DNA-binding domain"/>
    <property type="match status" value="1"/>
</dbReference>
<reference evidence="2 3" key="1">
    <citation type="submission" date="2018-11" db="EMBL/GenBank/DDBJ databases">
        <title>Draft genome of Simplicispira Flexivirga sp. BO-16.</title>
        <authorList>
            <person name="Im W.T."/>
        </authorList>
    </citation>
    <scope>NUCLEOTIDE SEQUENCE [LARGE SCALE GENOMIC DNA]</scope>
    <source>
        <strain evidence="2 3">BO-16</strain>
    </source>
</reference>
<evidence type="ECO:0000313" key="2">
    <source>
        <dbReference type="EMBL" id="RNI25126.1"/>
    </source>
</evidence>
<name>A0A3M9MHW9_9MICO</name>
<feature type="domain" description="HTH marR-type" evidence="1">
    <location>
        <begin position="12"/>
        <end position="146"/>
    </location>
</feature>
<evidence type="ECO:0000313" key="3">
    <source>
        <dbReference type="Proteomes" id="UP000271678"/>
    </source>
</evidence>
<dbReference type="AlphaFoldDB" id="A0A3M9MHW9"/>
<keyword evidence="3" id="KW-1185">Reference proteome</keyword>
<dbReference type="InterPro" id="IPR036390">
    <property type="entry name" value="WH_DNA-bd_sf"/>
</dbReference>
<dbReference type="PROSITE" id="PS50995">
    <property type="entry name" value="HTH_MARR_2"/>
    <property type="match status" value="1"/>
</dbReference>
<organism evidence="2 3">
    <name type="scientific">Flexivirga caeni</name>
    <dbReference type="NCBI Taxonomy" id="2294115"/>
    <lineage>
        <taxon>Bacteria</taxon>
        <taxon>Bacillati</taxon>
        <taxon>Actinomycetota</taxon>
        <taxon>Actinomycetes</taxon>
        <taxon>Micrococcales</taxon>
        <taxon>Dermacoccaceae</taxon>
        <taxon>Flexivirga</taxon>
    </lineage>
</organism>
<dbReference type="Pfam" id="PF12802">
    <property type="entry name" value="MarR_2"/>
    <property type="match status" value="1"/>
</dbReference>
<dbReference type="InterPro" id="IPR036388">
    <property type="entry name" value="WH-like_DNA-bd_sf"/>
</dbReference>
<sequence>MPPRPQPDIEDEPTLAQSVMRVARMLRRASQSELEPFGLTPSQSRALGVVSRCGDRPPRLRDIAARLDIAPRSATEVMDDLQQRGLVERTPDPTDRRAVTITLTDAGRELRRRIERARARQGDAFFGHLSAEQRADLADLLQSALAPHTSPRSPR</sequence>
<dbReference type="EMBL" id="RJJQ01000001">
    <property type="protein sequence ID" value="RNI25126.1"/>
    <property type="molecule type" value="Genomic_DNA"/>
</dbReference>
<dbReference type="OrthoDB" id="9815567at2"/>
<dbReference type="Gene3D" id="1.10.10.10">
    <property type="entry name" value="Winged helix-like DNA-binding domain superfamily/Winged helix DNA-binding domain"/>
    <property type="match status" value="1"/>
</dbReference>
<comment type="caution">
    <text evidence="2">The sequence shown here is derived from an EMBL/GenBank/DDBJ whole genome shotgun (WGS) entry which is preliminary data.</text>
</comment>
<dbReference type="SMART" id="SM00347">
    <property type="entry name" value="HTH_MARR"/>
    <property type="match status" value="1"/>
</dbReference>
<dbReference type="InterPro" id="IPR000835">
    <property type="entry name" value="HTH_MarR-typ"/>
</dbReference>
<dbReference type="PANTHER" id="PTHR33164:SF103">
    <property type="entry name" value="REGULATORY PROTEIN MARR"/>
    <property type="match status" value="1"/>
</dbReference>
<proteinExistence type="predicted"/>
<dbReference type="GO" id="GO:0003700">
    <property type="term" value="F:DNA-binding transcription factor activity"/>
    <property type="evidence" value="ECO:0007669"/>
    <property type="project" value="InterPro"/>
</dbReference>
<protein>
    <submittedName>
        <fullName evidence="2">MarR family transcriptional regulator</fullName>
    </submittedName>
</protein>
<accession>A0A3M9MHW9</accession>
<dbReference type="InterPro" id="IPR039422">
    <property type="entry name" value="MarR/SlyA-like"/>
</dbReference>
<dbReference type="RefSeq" id="WP_123269319.1">
    <property type="nucleotide sequence ID" value="NZ_RJJQ01000001.1"/>
</dbReference>
<dbReference type="PANTHER" id="PTHR33164">
    <property type="entry name" value="TRANSCRIPTIONAL REGULATOR, MARR FAMILY"/>
    <property type="match status" value="1"/>
</dbReference>
<dbReference type="GO" id="GO:0006950">
    <property type="term" value="P:response to stress"/>
    <property type="evidence" value="ECO:0007669"/>
    <property type="project" value="TreeGrafter"/>
</dbReference>
<dbReference type="Proteomes" id="UP000271678">
    <property type="component" value="Unassembled WGS sequence"/>
</dbReference>